<organism evidence="3 4">
    <name type="scientific">Flectobacillus roseus</name>
    <dbReference type="NCBI Taxonomy" id="502259"/>
    <lineage>
        <taxon>Bacteria</taxon>
        <taxon>Pseudomonadati</taxon>
        <taxon>Bacteroidota</taxon>
        <taxon>Cytophagia</taxon>
        <taxon>Cytophagales</taxon>
        <taxon>Flectobacillaceae</taxon>
        <taxon>Flectobacillus</taxon>
    </lineage>
</organism>
<dbReference type="Pfam" id="PF00171">
    <property type="entry name" value="Aldedh"/>
    <property type="match status" value="1"/>
</dbReference>
<evidence type="ECO:0000259" key="2">
    <source>
        <dbReference type="Pfam" id="PF00171"/>
    </source>
</evidence>
<proteinExistence type="predicted"/>
<dbReference type="EMBL" id="JASHIF010000002">
    <property type="protein sequence ID" value="MDI9857845.1"/>
    <property type="molecule type" value="Genomic_DNA"/>
</dbReference>
<keyword evidence="1" id="KW-0560">Oxidoreductase</keyword>
<dbReference type="RefSeq" id="WP_095164600.1">
    <property type="nucleotide sequence ID" value="NZ_JASHIF010000002.1"/>
</dbReference>
<dbReference type="Gene3D" id="3.40.605.10">
    <property type="entry name" value="Aldehyde Dehydrogenase, Chain A, domain 1"/>
    <property type="match status" value="1"/>
</dbReference>
<evidence type="ECO:0000256" key="1">
    <source>
        <dbReference type="ARBA" id="ARBA00023002"/>
    </source>
</evidence>
<sequence>MEIRNPRTGKFDFSIQPVDANGVRSRTISLRASQPGWMAKGIEQRVRVLQQWHTLIEDYSTDLLESLIDDTGRKTESEKELNYVLRAIDSWCEIAKKILREPESLSTSIPVLKLQNHYEPFPLVGVISGWCFPFAHLMKEIIPALLAGSAVIAKPSCVTPRFVRTLNHTIHRTRGLREVLSLVEGTDDILEPLCSNADFVCYNGTAAEARQVSDIAHKLFKPSSIQHGLKNTVIVTETADLENASSAILLGGFWNAGQSSSSIERVYVHRNVYHLFLSRLVGKANLIRLAYPTTESGQIGPIIAEPQINIINGQLWEALENGAKLLTGIGQCEKWEGGYYCRPTIITNVKPSMKILNEETLAPILPVMSYQDTEEICEWVNGITQAHSGAIFSKTANEAIALGDKLSIPYLSINDIALEEVLQVGQHPQMTPETLEFEGTFSNYKKFFRKKTFIINTHKPFGTGWIKS</sequence>
<dbReference type="InterPro" id="IPR016162">
    <property type="entry name" value="Ald_DH_N"/>
</dbReference>
<dbReference type="InterPro" id="IPR015590">
    <property type="entry name" value="Aldehyde_DH_dom"/>
</dbReference>
<gene>
    <name evidence="3" type="ORF">QM524_01365</name>
</gene>
<reference evidence="3 4" key="1">
    <citation type="submission" date="2023-05" db="EMBL/GenBank/DDBJ databases">
        <title>Novel species of genus Flectobacillus isolated from stream in China.</title>
        <authorList>
            <person name="Lu H."/>
        </authorList>
    </citation>
    <scope>NUCLEOTIDE SEQUENCE [LARGE SCALE GENOMIC DNA]</scope>
    <source>
        <strain evidence="3 4">KCTC 42575</strain>
    </source>
</reference>
<evidence type="ECO:0000313" key="4">
    <source>
        <dbReference type="Proteomes" id="UP001236507"/>
    </source>
</evidence>
<keyword evidence="4" id="KW-1185">Reference proteome</keyword>
<accession>A0ABT6Y2R1</accession>
<feature type="domain" description="Aldehyde dehydrogenase" evidence="2">
    <location>
        <begin position="2"/>
        <end position="417"/>
    </location>
</feature>
<comment type="caution">
    <text evidence="3">The sequence shown here is derived from an EMBL/GenBank/DDBJ whole genome shotgun (WGS) entry which is preliminary data.</text>
</comment>
<dbReference type="PANTHER" id="PTHR11699">
    <property type="entry name" value="ALDEHYDE DEHYDROGENASE-RELATED"/>
    <property type="match status" value="1"/>
</dbReference>
<dbReference type="InterPro" id="IPR016161">
    <property type="entry name" value="Ald_DH/histidinol_DH"/>
</dbReference>
<dbReference type="InterPro" id="IPR016163">
    <property type="entry name" value="Ald_DH_C"/>
</dbReference>
<dbReference type="SUPFAM" id="SSF53720">
    <property type="entry name" value="ALDH-like"/>
    <property type="match status" value="1"/>
</dbReference>
<evidence type="ECO:0000313" key="3">
    <source>
        <dbReference type="EMBL" id="MDI9857845.1"/>
    </source>
</evidence>
<protein>
    <submittedName>
        <fullName evidence="3">Aldehyde dehydrogenase family protein</fullName>
    </submittedName>
</protein>
<name>A0ABT6Y2R1_9BACT</name>
<dbReference type="Proteomes" id="UP001236507">
    <property type="component" value="Unassembled WGS sequence"/>
</dbReference>
<dbReference type="Gene3D" id="3.40.309.10">
    <property type="entry name" value="Aldehyde Dehydrogenase, Chain A, domain 2"/>
    <property type="match status" value="1"/>
</dbReference>